<evidence type="ECO:0000313" key="2">
    <source>
        <dbReference type="EMBL" id="MEQ2363913.1"/>
    </source>
</evidence>
<gene>
    <name evidence="2" type="ORF">WMO25_02235</name>
</gene>
<protein>
    <submittedName>
        <fullName evidence="2">Helix-turn-helix domain-containing protein</fullName>
    </submittedName>
</protein>
<organism evidence="2 3">
    <name type="scientific">Coprococcus intestinihominis</name>
    <dbReference type="NCBI Taxonomy" id="3133154"/>
    <lineage>
        <taxon>Bacteria</taxon>
        <taxon>Bacillati</taxon>
        <taxon>Bacillota</taxon>
        <taxon>Clostridia</taxon>
        <taxon>Lachnospirales</taxon>
        <taxon>Lachnospiraceae</taxon>
        <taxon>Coprococcus</taxon>
    </lineage>
</organism>
<evidence type="ECO:0000259" key="1">
    <source>
        <dbReference type="Pfam" id="PF12728"/>
    </source>
</evidence>
<reference evidence="2 3" key="1">
    <citation type="submission" date="2024-03" db="EMBL/GenBank/DDBJ databases">
        <title>Human intestinal bacterial collection.</title>
        <authorList>
            <person name="Pauvert C."/>
            <person name="Hitch T.C.A."/>
            <person name="Clavel T."/>
        </authorList>
    </citation>
    <scope>NUCLEOTIDE SEQUENCE [LARGE SCALE GENOMIC DNA]</scope>
    <source>
        <strain evidence="2 3">CLA-AA-H190</strain>
    </source>
</reference>
<accession>A0ABV1B1U5</accession>
<dbReference type="EMBL" id="JBBMEK010000014">
    <property type="protein sequence ID" value="MEQ2363913.1"/>
    <property type="molecule type" value="Genomic_DNA"/>
</dbReference>
<dbReference type="Proteomes" id="UP001469749">
    <property type="component" value="Unassembled WGS sequence"/>
</dbReference>
<dbReference type="InterPro" id="IPR010093">
    <property type="entry name" value="SinI_DNA-bd"/>
</dbReference>
<evidence type="ECO:0000313" key="3">
    <source>
        <dbReference type="Proteomes" id="UP001469749"/>
    </source>
</evidence>
<sequence length="81" mass="9331">MTTVDEVLTVKETAKVLRTNTSFVYQLIKKGFLPALKLGQLKVRRSTLMNFIESCEGKDFSDLDHVKDLEFEKITEEEKCC</sequence>
<keyword evidence="3" id="KW-1185">Reference proteome</keyword>
<proteinExistence type="predicted"/>
<dbReference type="RefSeq" id="WP_227082183.1">
    <property type="nucleotide sequence ID" value="NZ_JBBMEK010000014.1"/>
</dbReference>
<dbReference type="InterPro" id="IPR041657">
    <property type="entry name" value="HTH_17"/>
</dbReference>
<dbReference type="NCBIfam" id="TIGR01764">
    <property type="entry name" value="excise"/>
    <property type="match status" value="1"/>
</dbReference>
<feature type="domain" description="Helix-turn-helix" evidence="1">
    <location>
        <begin position="7"/>
        <end position="55"/>
    </location>
</feature>
<name>A0ABV1B1U5_9FIRM</name>
<dbReference type="Pfam" id="PF12728">
    <property type="entry name" value="HTH_17"/>
    <property type="match status" value="1"/>
</dbReference>
<comment type="caution">
    <text evidence="2">The sequence shown here is derived from an EMBL/GenBank/DDBJ whole genome shotgun (WGS) entry which is preliminary data.</text>
</comment>